<evidence type="ECO:0000313" key="3">
    <source>
        <dbReference type="Proteomes" id="UP000807504"/>
    </source>
</evidence>
<feature type="compositionally biased region" description="Polar residues" evidence="1">
    <location>
        <begin position="153"/>
        <end position="162"/>
    </location>
</feature>
<sequence>MSSSHSDEENPRKRAEVEDNQHDASQPDATEQTGEERQAQNVPVSTQTMREVEGVPFFDEPSTSSAPVEERVLRRSKRKASQLESVAREIKRQKRNPGATKKEDPGNVKRPVYLKPGLPNVRYMSDKEMEDIFNPKRPVPKLKVLVKSKRIAKTTQASARNVRTTKKNRPPPRRGMTMRVRLPPPRRGMTMRVRLVRKVKKDNESKEKEQPSTPPTSDDE</sequence>
<keyword evidence="3" id="KW-1185">Reference proteome</keyword>
<evidence type="ECO:0000313" key="2">
    <source>
        <dbReference type="EMBL" id="KAF8785650.1"/>
    </source>
</evidence>
<reference evidence="2" key="2">
    <citation type="submission" date="2020-06" db="EMBL/GenBank/DDBJ databases">
        <authorList>
            <person name="Sheffer M."/>
        </authorList>
    </citation>
    <scope>NUCLEOTIDE SEQUENCE</scope>
</reference>
<feature type="compositionally biased region" description="Basic and acidic residues" evidence="1">
    <location>
        <begin position="201"/>
        <end position="210"/>
    </location>
</feature>
<feature type="compositionally biased region" description="Basic and acidic residues" evidence="1">
    <location>
        <begin position="1"/>
        <end position="22"/>
    </location>
</feature>
<feature type="compositionally biased region" description="Polar residues" evidence="1">
    <location>
        <begin position="39"/>
        <end position="49"/>
    </location>
</feature>
<reference evidence="2" key="1">
    <citation type="journal article" date="2020" name="bioRxiv">
        <title>Chromosome-level reference genome of the European wasp spider Argiope bruennichi: a resource for studies on range expansion and evolutionary adaptation.</title>
        <authorList>
            <person name="Sheffer M.M."/>
            <person name="Hoppe A."/>
            <person name="Krehenwinkel H."/>
            <person name="Uhl G."/>
            <person name="Kuss A.W."/>
            <person name="Jensen L."/>
            <person name="Jensen C."/>
            <person name="Gillespie R.G."/>
            <person name="Hoff K.J."/>
            <person name="Prost S."/>
        </authorList>
    </citation>
    <scope>NUCLEOTIDE SEQUENCE</scope>
</reference>
<organism evidence="2 3">
    <name type="scientific">Argiope bruennichi</name>
    <name type="common">Wasp spider</name>
    <name type="synonym">Aranea bruennichi</name>
    <dbReference type="NCBI Taxonomy" id="94029"/>
    <lineage>
        <taxon>Eukaryota</taxon>
        <taxon>Metazoa</taxon>
        <taxon>Ecdysozoa</taxon>
        <taxon>Arthropoda</taxon>
        <taxon>Chelicerata</taxon>
        <taxon>Arachnida</taxon>
        <taxon>Araneae</taxon>
        <taxon>Araneomorphae</taxon>
        <taxon>Entelegynae</taxon>
        <taxon>Araneoidea</taxon>
        <taxon>Araneidae</taxon>
        <taxon>Argiope</taxon>
    </lineage>
</organism>
<dbReference type="Proteomes" id="UP000807504">
    <property type="component" value="Unassembled WGS sequence"/>
</dbReference>
<feature type="compositionally biased region" description="Basic residues" evidence="1">
    <location>
        <begin position="163"/>
        <end position="172"/>
    </location>
</feature>
<feature type="region of interest" description="Disordered" evidence="1">
    <location>
        <begin position="1"/>
        <end position="119"/>
    </location>
</feature>
<gene>
    <name evidence="2" type="ORF">HNY73_011165</name>
</gene>
<feature type="compositionally biased region" description="Polar residues" evidence="1">
    <location>
        <begin position="23"/>
        <end position="32"/>
    </location>
</feature>
<feature type="region of interest" description="Disordered" evidence="1">
    <location>
        <begin position="148"/>
        <end position="220"/>
    </location>
</feature>
<name>A0A8T0F8B6_ARGBR</name>
<evidence type="ECO:0000256" key="1">
    <source>
        <dbReference type="SAM" id="MobiDB-lite"/>
    </source>
</evidence>
<protein>
    <submittedName>
        <fullName evidence="2">Uncharacterized protein</fullName>
    </submittedName>
</protein>
<accession>A0A8T0F8B6</accession>
<comment type="caution">
    <text evidence="2">The sequence shown here is derived from an EMBL/GenBank/DDBJ whole genome shotgun (WGS) entry which is preliminary data.</text>
</comment>
<dbReference type="EMBL" id="JABXBU010000030">
    <property type="protein sequence ID" value="KAF8785650.1"/>
    <property type="molecule type" value="Genomic_DNA"/>
</dbReference>
<dbReference type="AlphaFoldDB" id="A0A8T0F8B6"/>
<proteinExistence type="predicted"/>